<evidence type="ECO:0000256" key="11">
    <source>
        <dbReference type="ARBA" id="ARBA00023004"/>
    </source>
</evidence>
<comment type="cofactor">
    <cofactor evidence="1 14">
        <name>heme</name>
        <dbReference type="ChEBI" id="CHEBI:30413"/>
    </cofactor>
</comment>
<dbReference type="Pfam" id="PF00067">
    <property type="entry name" value="p450"/>
    <property type="match status" value="1"/>
</dbReference>
<keyword evidence="12 15" id="KW-0503">Monooxygenase</keyword>
<evidence type="ECO:0000256" key="4">
    <source>
        <dbReference type="ARBA" id="ARBA00004406"/>
    </source>
</evidence>
<dbReference type="PROSITE" id="PS00086">
    <property type="entry name" value="CYTOCHROME_P450"/>
    <property type="match status" value="1"/>
</dbReference>
<evidence type="ECO:0000256" key="9">
    <source>
        <dbReference type="ARBA" id="ARBA00022848"/>
    </source>
</evidence>
<evidence type="ECO:0000256" key="5">
    <source>
        <dbReference type="ARBA" id="ARBA00010617"/>
    </source>
</evidence>
<dbReference type="GO" id="GO:0004497">
    <property type="term" value="F:monooxygenase activity"/>
    <property type="evidence" value="ECO:0007669"/>
    <property type="project" value="UniProtKB-KW"/>
</dbReference>
<evidence type="ECO:0000256" key="7">
    <source>
        <dbReference type="ARBA" id="ARBA00022723"/>
    </source>
</evidence>
<dbReference type="InterPro" id="IPR002403">
    <property type="entry name" value="Cyt_P450_E_grp-IV"/>
</dbReference>
<evidence type="ECO:0000256" key="10">
    <source>
        <dbReference type="ARBA" id="ARBA00023002"/>
    </source>
</evidence>
<evidence type="ECO:0000256" key="2">
    <source>
        <dbReference type="ARBA" id="ARBA00003690"/>
    </source>
</evidence>
<dbReference type="GO" id="GO:0005789">
    <property type="term" value="C:endoplasmic reticulum membrane"/>
    <property type="evidence" value="ECO:0007669"/>
    <property type="project" value="UniProtKB-SubCell"/>
</dbReference>
<keyword evidence="6 14" id="KW-0349">Heme</keyword>
<reference evidence="16" key="1">
    <citation type="submission" date="2021-05" db="EMBL/GenBank/DDBJ databases">
        <authorList>
            <person name="Alioto T."/>
            <person name="Alioto T."/>
            <person name="Gomez Garrido J."/>
        </authorList>
    </citation>
    <scope>NUCLEOTIDE SEQUENCE</scope>
</reference>
<dbReference type="PRINTS" id="PR00465">
    <property type="entry name" value="EP450IV"/>
</dbReference>
<proteinExistence type="inferred from homology"/>
<dbReference type="Gene3D" id="1.10.630.10">
    <property type="entry name" value="Cytochrome P450"/>
    <property type="match status" value="1"/>
</dbReference>
<evidence type="ECO:0000256" key="8">
    <source>
        <dbReference type="ARBA" id="ARBA00022824"/>
    </source>
</evidence>
<sequence>MVQKLDYLDWTLQESLRIKPPLGVMQKQATKDYILKREINGQPEGIWIKAGTPVLIPLLSIQNDPSYFLNPDEFRPERFDLRESTNDPSRIVYFPFGEGPRMCVGMRFAQTQIKLALVRLMLHFRIVVSPNHKPFRMDAGKFPVEARDGLLVQFEKRE</sequence>
<accession>A0A8D8B8I4</accession>
<keyword evidence="9" id="KW-0492">Microsome</keyword>
<evidence type="ECO:0000256" key="6">
    <source>
        <dbReference type="ARBA" id="ARBA00022617"/>
    </source>
</evidence>
<dbReference type="PANTHER" id="PTHR24292:SF104">
    <property type="entry name" value="CYTOCHROME P450 308A1-RELATED"/>
    <property type="match status" value="1"/>
</dbReference>
<comment type="subcellular location">
    <subcellularLocation>
        <location evidence="4">Endoplasmic reticulum membrane</location>
        <topology evidence="4">Peripheral membrane protein</topology>
    </subcellularLocation>
    <subcellularLocation>
        <location evidence="3">Microsome membrane</location>
        <topology evidence="3">Peripheral membrane protein</topology>
    </subcellularLocation>
</comment>
<evidence type="ECO:0000313" key="16">
    <source>
        <dbReference type="EMBL" id="CAG6470738.1"/>
    </source>
</evidence>
<dbReference type="GO" id="GO:0005506">
    <property type="term" value="F:iron ion binding"/>
    <property type="evidence" value="ECO:0007669"/>
    <property type="project" value="InterPro"/>
</dbReference>
<organism evidence="16">
    <name type="scientific">Culex pipiens</name>
    <name type="common">House mosquito</name>
    <dbReference type="NCBI Taxonomy" id="7175"/>
    <lineage>
        <taxon>Eukaryota</taxon>
        <taxon>Metazoa</taxon>
        <taxon>Ecdysozoa</taxon>
        <taxon>Arthropoda</taxon>
        <taxon>Hexapoda</taxon>
        <taxon>Insecta</taxon>
        <taxon>Pterygota</taxon>
        <taxon>Neoptera</taxon>
        <taxon>Endopterygota</taxon>
        <taxon>Diptera</taxon>
        <taxon>Nematocera</taxon>
        <taxon>Culicoidea</taxon>
        <taxon>Culicidae</taxon>
        <taxon>Culicinae</taxon>
        <taxon>Culicini</taxon>
        <taxon>Culex</taxon>
        <taxon>Culex</taxon>
    </lineage>
</organism>
<feature type="binding site" description="axial binding residue" evidence="14">
    <location>
        <position position="103"/>
    </location>
    <ligand>
        <name>heme</name>
        <dbReference type="ChEBI" id="CHEBI:30413"/>
    </ligand>
    <ligandPart>
        <name>Fe</name>
        <dbReference type="ChEBI" id="CHEBI:18248"/>
    </ligandPart>
</feature>
<keyword evidence="13" id="KW-0472">Membrane</keyword>
<name>A0A8D8B8I4_CULPI</name>
<evidence type="ECO:0000256" key="3">
    <source>
        <dbReference type="ARBA" id="ARBA00004174"/>
    </source>
</evidence>
<comment type="function">
    <text evidence="2">May be involved in the metabolism of insect hormones and in the breakdown of synthetic insecticides.</text>
</comment>
<evidence type="ECO:0000256" key="1">
    <source>
        <dbReference type="ARBA" id="ARBA00001971"/>
    </source>
</evidence>
<dbReference type="GO" id="GO:0016705">
    <property type="term" value="F:oxidoreductase activity, acting on paired donors, with incorporation or reduction of molecular oxygen"/>
    <property type="evidence" value="ECO:0007669"/>
    <property type="project" value="InterPro"/>
</dbReference>
<dbReference type="GO" id="GO:0020037">
    <property type="term" value="F:heme binding"/>
    <property type="evidence" value="ECO:0007669"/>
    <property type="project" value="InterPro"/>
</dbReference>
<dbReference type="EMBL" id="HBUE01066034">
    <property type="protein sequence ID" value="CAG6470738.1"/>
    <property type="molecule type" value="Transcribed_RNA"/>
</dbReference>
<evidence type="ECO:0000256" key="12">
    <source>
        <dbReference type="ARBA" id="ARBA00023033"/>
    </source>
</evidence>
<keyword evidence="8" id="KW-0256">Endoplasmic reticulum</keyword>
<dbReference type="PANTHER" id="PTHR24292">
    <property type="entry name" value="CYTOCHROME P450"/>
    <property type="match status" value="1"/>
</dbReference>
<keyword evidence="10 15" id="KW-0560">Oxidoreductase</keyword>
<dbReference type="InterPro" id="IPR001128">
    <property type="entry name" value="Cyt_P450"/>
</dbReference>
<dbReference type="InterPro" id="IPR050476">
    <property type="entry name" value="Insect_CytP450_Detox"/>
</dbReference>
<evidence type="ECO:0000256" key="13">
    <source>
        <dbReference type="ARBA" id="ARBA00023136"/>
    </source>
</evidence>
<keyword evidence="11 14" id="KW-0408">Iron</keyword>
<keyword evidence="7 14" id="KW-0479">Metal-binding</keyword>
<dbReference type="AlphaFoldDB" id="A0A8D8B8I4"/>
<comment type="similarity">
    <text evidence="5 15">Belongs to the cytochrome P450 family.</text>
</comment>
<dbReference type="InterPro" id="IPR017972">
    <property type="entry name" value="Cyt_P450_CS"/>
</dbReference>
<dbReference type="SUPFAM" id="SSF48264">
    <property type="entry name" value="Cytochrome P450"/>
    <property type="match status" value="1"/>
</dbReference>
<protein>
    <submittedName>
        <fullName evidence="16">Cytochrome P450 3A6</fullName>
    </submittedName>
</protein>
<dbReference type="InterPro" id="IPR036396">
    <property type="entry name" value="Cyt_P450_sf"/>
</dbReference>
<evidence type="ECO:0000256" key="14">
    <source>
        <dbReference type="PIRSR" id="PIRSR602403-1"/>
    </source>
</evidence>
<evidence type="ECO:0000256" key="15">
    <source>
        <dbReference type="RuleBase" id="RU000461"/>
    </source>
</evidence>